<dbReference type="GO" id="GO:0016020">
    <property type="term" value="C:membrane"/>
    <property type="evidence" value="ECO:0007669"/>
    <property type="project" value="UniProtKB-SubCell"/>
</dbReference>
<keyword evidence="3 8" id="KW-0812">Transmembrane</keyword>
<dbReference type="PROSITE" id="PS00211">
    <property type="entry name" value="ABC_TRANSPORTER_1"/>
    <property type="match status" value="1"/>
</dbReference>
<sequence length="670" mass="73721">MAEPLRQTRSLDYTLSAVHSVRSPGNVSSVYSSKKNGQDNAVPNLEPLAISISLSYQDISYNVQASKDSDTGTSCFEQLWNTRKPRAQGRNKKNNKAILRSINGRAQPGEVQVILGPSGSGKTSLLGILAGQTKGPGVSGSLLYNGKQYSKAFKRHIVFVTQDDVLFQALSVRETLTYAALLRLSRHLTKQEKMERVDCVLEALNLSKCANSEIGGMNAKRGVSGGERKRVSIGVELLVNPAMMLLDEPTSGLDSTTALRIFKVLKGLAHLGRTVVATLHQPNSSMYHAFDTVMVLAAGRCIYSGAAKDALTVMSLRGQTPPFMCNPADFLLDLANDAGIADQLADAHAAQEQQEQSAKLLSLDNPVMEAIGGIELKEELLPYDQEIQKQADSSISWLEQYSLLMGRSFRARKSAAMDQLYITLCIGVTAVSSLIWFQCTSRGGRAVVDAQGLLFFKCTFWAFQPMFTALNAFPVEKNVLKKERASGMYRLSAYFMARTMTDAPLVMMVPAGCICLYYPLAGLNAIFTRFICHMMTILLVVLISQSVGLLFGAALLNVAKANVWQSILMLGTMMTAGFYVSEFPAWLGWVRYLSFTGYCYRLTNKIEFRGDELYPCWDGSEELCAADDVQELEAQNISEPVAYDVLPTLLLLVLLRILAFFALRYRLSQS</sequence>
<dbReference type="Proteomes" id="UP001190700">
    <property type="component" value="Unassembled WGS sequence"/>
</dbReference>
<dbReference type="Gene3D" id="3.40.50.300">
    <property type="entry name" value="P-loop containing nucleotide triphosphate hydrolases"/>
    <property type="match status" value="1"/>
</dbReference>
<accession>A0AAE0CGF2</accession>
<reference evidence="10 11" key="1">
    <citation type="journal article" date="2015" name="Genome Biol. Evol.">
        <title>Comparative Genomics of a Bacterivorous Green Alga Reveals Evolutionary Causalities and Consequences of Phago-Mixotrophic Mode of Nutrition.</title>
        <authorList>
            <person name="Burns J.A."/>
            <person name="Paasch A."/>
            <person name="Narechania A."/>
            <person name="Kim E."/>
        </authorList>
    </citation>
    <scope>NUCLEOTIDE SEQUENCE [LARGE SCALE GENOMIC DNA]</scope>
    <source>
        <strain evidence="10 11">PLY_AMNH</strain>
    </source>
</reference>
<feature type="transmembrane region" description="Helical" evidence="8">
    <location>
        <begin position="420"/>
        <end position="438"/>
    </location>
</feature>
<evidence type="ECO:0000256" key="5">
    <source>
        <dbReference type="ARBA" id="ARBA00022840"/>
    </source>
</evidence>
<dbReference type="InterPro" id="IPR027417">
    <property type="entry name" value="P-loop_NTPase"/>
</dbReference>
<evidence type="ECO:0000256" key="8">
    <source>
        <dbReference type="SAM" id="Phobius"/>
    </source>
</evidence>
<evidence type="ECO:0000256" key="1">
    <source>
        <dbReference type="ARBA" id="ARBA00004141"/>
    </source>
</evidence>
<keyword evidence="5" id="KW-0067">ATP-binding</keyword>
<dbReference type="GO" id="GO:0005524">
    <property type="term" value="F:ATP binding"/>
    <property type="evidence" value="ECO:0007669"/>
    <property type="project" value="UniProtKB-KW"/>
</dbReference>
<dbReference type="InterPro" id="IPR003593">
    <property type="entry name" value="AAA+_ATPase"/>
</dbReference>
<feature type="transmembrane region" description="Helical" evidence="8">
    <location>
        <begin position="567"/>
        <end position="587"/>
    </location>
</feature>
<proteinExistence type="predicted"/>
<dbReference type="Pfam" id="PF00005">
    <property type="entry name" value="ABC_tran"/>
    <property type="match status" value="1"/>
</dbReference>
<protein>
    <recommendedName>
        <fullName evidence="9">ABC transporter domain-containing protein</fullName>
    </recommendedName>
</protein>
<evidence type="ECO:0000256" key="3">
    <source>
        <dbReference type="ARBA" id="ARBA00022692"/>
    </source>
</evidence>
<dbReference type="Pfam" id="PF01061">
    <property type="entry name" value="ABC2_membrane"/>
    <property type="match status" value="1"/>
</dbReference>
<dbReference type="InterPro" id="IPR017871">
    <property type="entry name" value="ABC_transporter-like_CS"/>
</dbReference>
<keyword evidence="7 8" id="KW-0472">Membrane</keyword>
<evidence type="ECO:0000313" key="11">
    <source>
        <dbReference type="Proteomes" id="UP001190700"/>
    </source>
</evidence>
<dbReference type="AlphaFoldDB" id="A0AAE0CGF2"/>
<feature type="transmembrane region" description="Helical" evidence="8">
    <location>
        <begin position="494"/>
        <end position="520"/>
    </location>
</feature>
<evidence type="ECO:0000259" key="9">
    <source>
        <dbReference type="PROSITE" id="PS50893"/>
    </source>
</evidence>
<dbReference type="EMBL" id="LGRX02024820">
    <property type="protein sequence ID" value="KAK3253470.1"/>
    <property type="molecule type" value="Genomic_DNA"/>
</dbReference>
<feature type="domain" description="ABC transporter" evidence="9">
    <location>
        <begin position="77"/>
        <end position="323"/>
    </location>
</feature>
<evidence type="ECO:0000256" key="4">
    <source>
        <dbReference type="ARBA" id="ARBA00022741"/>
    </source>
</evidence>
<dbReference type="GO" id="GO:0016887">
    <property type="term" value="F:ATP hydrolysis activity"/>
    <property type="evidence" value="ECO:0007669"/>
    <property type="project" value="InterPro"/>
</dbReference>
<feature type="transmembrane region" description="Helical" evidence="8">
    <location>
        <begin position="526"/>
        <end position="555"/>
    </location>
</feature>
<keyword evidence="2" id="KW-0813">Transport</keyword>
<keyword evidence="11" id="KW-1185">Reference proteome</keyword>
<comment type="caution">
    <text evidence="10">The sequence shown here is derived from an EMBL/GenBank/DDBJ whole genome shotgun (WGS) entry which is preliminary data.</text>
</comment>
<keyword evidence="4" id="KW-0547">Nucleotide-binding</keyword>
<keyword evidence="6 8" id="KW-1133">Transmembrane helix</keyword>
<evidence type="ECO:0000256" key="2">
    <source>
        <dbReference type="ARBA" id="ARBA00022448"/>
    </source>
</evidence>
<evidence type="ECO:0000256" key="7">
    <source>
        <dbReference type="ARBA" id="ARBA00023136"/>
    </source>
</evidence>
<feature type="transmembrane region" description="Helical" evidence="8">
    <location>
        <begin position="645"/>
        <end position="663"/>
    </location>
</feature>
<dbReference type="SMART" id="SM00382">
    <property type="entry name" value="AAA"/>
    <property type="match status" value="1"/>
</dbReference>
<evidence type="ECO:0000313" key="10">
    <source>
        <dbReference type="EMBL" id="KAK3253470.1"/>
    </source>
</evidence>
<dbReference type="SUPFAM" id="SSF52540">
    <property type="entry name" value="P-loop containing nucleoside triphosphate hydrolases"/>
    <property type="match status" value="1"/>
</dbReference>
<dbReference type="PANTHER" id="PTHR48041">
    <property type="entry name" value="ABC TRANSPORTER G FAMILY MEMBER 28"/>
    <property type="match status" value="1"/>
</dbReference>
<dbReference type="InterPro" id="IPR003439">
    <property type="entry name" value="ABC_transporter-like_ATP-bd"/>
</dbReference>
<dbReference type="CDD" id="cd03213">
    <property type="entry name" value="ABCG_EPDR"/>
    <property type="match status" value="1"/>
</dbReference>
<dbReference type="InterPro" id="IPR013525">
    <property type="entry name" value="ABC2_TM"/>
</dbReference>
<dbReference type="PANTHER" id="PTHR48041:SF111">
    <property type="entry name" value="ABC TRANSPORTER G FAMILY MEMBER 14"/>
    <property type="match status" value="1"/>
</dbReference>
<evidence type="ECO:0000256" key="6">
    <source>
        <dbReference type="ARBA" id="ARBA00022989"/>
    </source>
</evidence>
<comment type="subcellular location">
    <subcellularLocation>
        <location evidence="1">Membrane</location>
        <topology evidence="1">Multi-pass membrane protein</topology>
    </subcellularLocation>
</comment>
<organism evidence="10 11">
    <name type="scientific">Cymbomonas tetramitiformis</name>
    <dbReference type="NCBI Taxonomy" id="36881"/>
    <lineage>
        <taxon>Eukaryota</taxon>
        <taxon>Viridiplantae</taxon>
        <taxon>Chlorophyta</taxon>
        <taxon>Pyramimonadophyceae</taxon>
        <taxon>Pyramimonadales</taxon>
        <taxon>Pyramimonadaceae</taxon>
        <taxon>Cymbomonas</taxon>
    </lineage>
</organism>
<dbReference type="GO" id="GO:0140359">
    <property type="term" value="F:ABC-type transporter activity"/>
    <property type="evidence" value="ECO:0007669"/>
    <property type="project" value="InterPro"/>
</dbReference>
<gene>
    <name evidence="10" type="ORF">CYMTET_37289</name>
</gene>
<dbReference type="PROSITE" id="PS50893">
    <property type="entry name" value="ABC_TRANSPORTER_2"/>
    <property type="match status" value="1"/>
</dbReference>
<dbReference type="InterPro" id="IPR050352">
    <property type="entry name" value="ABCG_transporters"/>
</dbReference>
<name>A0AAE0CGF2_9CHLO</name>